<evidence type="ECO:0000256" key="2">
    <source>
        <dbReference type="ARBA" id="ARBA00009347"/>
    </source>
</evidence>
<dbReference type="Pfam" id="PF00441">
    <property type="entry name" value="Acyl-CoA_dh_1"/>
    <property type="match status" value="1"/>
</dbReference>
<gene>
    <name evidence="9" type="ORF">BN112_2462</name>
</gene>
<dbReference type="InterPro" id="IPR009075">
    <property type="entry name" value="AcylCo_DH/oxidase_C"/>
</dbReference>
<dbReference type="GeneID" id="56480350"/>
<dbReference type="RefSeq" id="WP_003808654.1">
    <property type="nucleotide sequence ID" value="NC_019382.1"/>
</dbReference>
<dbReference type="Pfam" id="PF18158">
    <property type="entry name" value="AidB_N"/>
    <property type="match status" value="1"/>
</dbReference>
<dbReference type="Gene3D" id="6.10.250.600">
    <property type="match status" value="1"/>
</dbReference>
<comment type="similarity">
    <text evidence="2">Belongs to the acyl-CoA dehydrogenase family.</text>
</comment>
<evidence type="ECO:0000259" key="8">
    <source>
        <dbReference type="Pfam" id="PF18158"/>
    </source>
</evidence>
<sequence length="615" mass="67510">MAYQPDYGSFARKRPARSTQSSEKLAPDCAGLDFFAIDPSLQQLLSVYVPGAELEYFRPHFERMGKLAGGRLNELAMVADKHGPVLHARSRWGEDEDWIEYHPAYQEMEHIAFEQFQFHAMTHRPGAMGYAGTLSPITKYVFQYLFVQSEFGQMCPISVTDTSIHLIRKFGSEALQARLLPRMLADNLQDLWKGTQFMTEKSGGSDVGQVETTARQIDGQWHLHGEKWFSSHVDADIALILARPEGAPAGTRGLALFAMPRYREDGSRNSYRIVRLKDKLGTRSMASGELRIDGAFAYLVGDPTQGIKQMMEQVNLSRLSHAVRAAAMMRRCLNESMQAARHRQAFGRQVVDYPLMQRQLLKLLVPTEAALTMTMATADAMAKAYGGDAQCKAALRLLTPLLKLRACRDNVTVATGAMEVRGGNGYIEDFVNARLVRDAHIGVLWEGTSNINALDAIERAVRKDQAHIALRALLLEKLRAVRAQAPVIAGPLAEAVAAACQLAEGVAGDPRHESEVRRAASALYHASAAVLMAWEATQEGVDGRRLLLADAMLRTRLLPRDPLAAPSAAMLARDLAMLQGEKLSLRQAADLLAPHDAGVAPARQARADAAAPAQA</sequence>
<dbReference type="Proteomes" id="UP000007564">
    <property type="component" value="Chromosome"/>
</dbReference>
<dbReference type="AlphaFoldDB" id="A0A0C6P8D8"/>
<keyword evidence="3" id="KW-0285">Flavoprotein</keyword>
<dbReference type="PROSITE" id="PS00073">
    <property type="entry name" value="ACYL_COA_DH_2"/>
    <property type="match status" value="1"/>
</dbReference>
<protein>
    <submittedName>
        <fullName evidence="9">Probable acyl-CoA dehydrogenase</fullName>
    </submittedName>
</protein>
<dbReference type="PANTHER" id="PTHR42707">
    <property type="entry name" value="ACYL-COA DEHYDROGENASE"/>
    <property type="match status" value="1"/>
</dbReference>
<dbReference type="InterPro" id="IPR006089">
    <property type="entry name" value="Acyl-CoA_DH_CS"/>
</dbReference>
<dbReference type="EMBL" id="HE965806">
    <property type="protein sequence ID" value="CCJ54379.1"/>
    <property type="molecule type" value="Genomic_DNA"/>
</dbReference>
<dbReference type="InterPro" id="IPR036250">
    <property type="entry name" value="AcylCo_DH-like_C"/>
</dbReference>
<dbReference type="InterPro" id="IPR052904">
    <property type="entry name" value="Acyl-CoA_dehydrogenase-like"/>
</dbReference>
<dbReference type="InterPro" id="IPR041504">
    <property type="entry name" value="AidB_N"/>
</dbReference>
<dbReference type="GO" id="GO:0003995">
    <property type="term" value="F:acyl-CoA dehydrogenase activity"/>
    <property type="evidence" value="ECO:0007669"/>
    <property type="project" value="InterPro"/>
</dbReference>
<dbReference type="HOGENOM" id="CLU_016513_2_1_4"/>
<evidence type="ECO:0000256" key="4">
    <source>
        <dbReference type="ARBA" id="ARBA00022827"/>
    </source>
</evidence>
<evidence type="ECO:0000256" key="1">
    <source>
        <dbReference type="ARBA" id="ARBA00001974"/>
    </source>
</evidence>
<keyword evidence="4" id="KW-0274">FAD</keyword>
<proteinExistence type="inferred from homology"/>
<dbReference type="KEGG" id="bbh:BN112_2462"/>
<feature type="domain" description="Acyl-CoA dehydrogenase/oxidase C-terminal" evidence="6">
    <location>
        <begin position="305"/>
        <end position="457"/>
    </location>
</feature>
<dbReference type="InterPro" id="IPR009100">
    <property type="entry name" value="AcylCoA_DH/oxidase_NM_dom_sf"/>
</dbReference>
<feature type="region of interest" description="Disordered" evidence="5">
    <location>
        <begin position="1"/>
        <end position="24"/>
    </location>
</feature>
<comment type="cofactor">
    <cofactor evidence="1">
        <name>FAD</name>
        <dbReference type="ChEBI" id="CHEBI:57692"/>
    </cofactor>
</comment>
<evidence type="ECO:0000313" key="10">
    <source>
        <dbReference type="Proteomes" id="UP000007564"/>
    </source>
</evidence>
<evidence type="ECO:0000313" key="9">
    <source>
        <dbReference type="EMBL" id="CCJ54379.1"/>
    </source>
</evidence>
<feature type="domain" description="Acyl-CoA oxidase/dehydrogenase middle" evidence="7">
    <location>
        <begin position="197"/>
        <end position="293"/>
    </location>
</feature>
<dbReference type="Gene3D" id="2.40.110.20">
    <property type="match status" value="1"/>
</dbReference>
<feature type="domain" description="Adaptive response protein AidB N-terminal" evidence="8">
    <location>
        <begin position="27"/>
        <end position="186"/>
    </location>
</feature>
<name>A0A0C6P8D8_BORBO</name>
<dbReference type="Pfam" id="PF02770">
    <property type="entry name" value="Acyl-CoA_dh_M"/>
    <property type="match status" value="1"/>
</dbReference>
<evidence type="ECO:0000256" key="3">
    <source>
        <dbReference type="ARBA" id="ARBA00022630"/>
    </source>
</evidence>
<evidence type="ECO:0000259" key="6">
    <source>
        <dbReference type="Pfam" id="PF00441"/>
    </source>
</evidence>
<evidence type="ECO:0000256" key="5">
    <source>
        <dbReference type="SAM" id="MobiDB-lite"/>
    </source>
</evidence>
<dbReference type="SUPFAM" id="SSF47203">
    <property type="entry name" value="Acyl-CoA dehydrogenase C-terminal domain-like"/>
    <property type="match status" value="1"/>
</dbReference>
<dbReference type="SUPFAM" id="SSF56645">
    <property type="entry name" value="Acyl-CoA dehydrogenase NM domain-like"/>
    <property type="match status" value="1"/>
</dbReference>
<dbReference type="Gene3D" id="1.20.140.10">
    <property type="entry name" value="Butyryl-CoA Dehydrogenase, subunit A, domain 3"/>
    <property type="match status" value="1"/>
</dbReference>
<dbReference type="PANTHER" id="PTHR42707:SF2">
    <property type="entry name" value="ACD11 DEHYDROGENASE"/>
    <property type="match status" value="1"/>
</dbReference>
<dbReference type="OrthoDB" id="9771038at2"/>
<dbReference type="InterPro" id="IPR006091">
    <property type="entry name" value="Acyl-CoA_Oxase/DH_mid-dom"/>
</dbReference>
<evidence type="ECO:0000259" key="7">
    <source>
        <dbReference type="Pfam" id="PF02770"/>
    </source>
</evidence>
<organism evidence="9 10">
    <name type="scientific">Bordetella bronchiseptica 253</name>
    <dbReference type="NCBI Taxonomy" id="568707"/>
    <lineage>
        <taxon>Bacteria</taxon>
        <taxon>Pseudomonadati</taxon>
        <taxon>Pseudomonadota</taxon>
        <taxon>Betaproteobacteria</taxon>
        <taxon>Burkholderiales</taxon>
        <taxon>Alcaligenaceae</taxon>
        <taxon>Bordetella</taxon>
    </lineage>
</organism>
<accession>A0A0C6P8D8</accession>
<reference evidence="9 10" key="1">
    <citation type="journal article" date="2012" name="BMC Genomics">
        <title>Comparative genomics of the classical Bordetella subspecies: the evolution and exchange of virulence-associated diversity amongst closely related pathogens.</title>
        <authorList>
            <person name="Park J."/>
            <person name="Zhang Y."/>
            <person name="Buboltz A.M."/>
            <person name="Zhang X."/>
            <person name="Schuster S.C."/>
            <person name="Ahuja U."/>
            <person name="Liu M."/>
            <person name="Miller J.F."/>
            <person name="Sebaihia M."/>
            <person name="Bentley S.D."/>
            <person name="Parkhill J."/>
            <person name="Harvill E.T."/>
        </authorList>
    </citation>
    <scope>NUCLEOTIDE SEQUENCE [LARGE SCALE GENOMIC DNA]</scope>
    <source>
        <strain evidence="9 10">253</strain>
    </source>
</reference>